<dbReference type="Proteomes" id="UP000199004">
    <property type="component" value="Unassembled WGS sequence"/>
</dbReference>
<dbReference type="PANTHER" id="PTHR13504">
    <property type="entry name" value="FIDO DOMAIN-CONTAINING PROTEIN DDB_G0283145"/>
    <property type="match status" value="1"/>
</dbReference>
<keyword evidence="3" id="KW-0677">Repeat</keyword>
<accession>A0A1H0BLM0</accession>
<keyword evidence="4" id="KW-0547">Nucleotide-binding</keyword>
<evidence type="ECO:0000256" key="6">
    <source>
        <dbReference type="ARBA" id="ARBA00022840"/>
    </source>
</evidence>
<dbReference type="InterPro" id="IPR003812">
    <property type="entry name" value="Fido"/>
</dbReference>
<evidence type="ECO:0000256" key="4">
    <source>
        <dbReference type="ARBA" id="ARBA00022741"/>
    </source>
</evidence>
<evidence type="ECO:0000256" key="2">
    <source>
        <dbReference type="ARBA" id="ARBA00022692"/>
    </source>
</evidence>
<dbReference type="GO" id="GO:0005524">
    <property type="term" value="F:ATP binding"/>
    <property type="evidence" value="ECO:0007669"/>
    <property type="project" value="UniProtKB-KW"/>
</dbReference>
<evidence type="ECO:0000256" key="1">
    <source>
        <dbReference type="ARBA" id="ARBA00004167"/>
    </source>
</evidence>
<dbReference type="RefSeq" id="WP_091024639.1">
    <property type="nucleotide sequence ID" value="NZ_BKAE01000023.1"/>
</dbReference>
<evidence type="ECO:0000256" key="5">
    <source>
        <dbReference type="ARBA" id="ARBA00022803"/>
    </source>
</evidence>
<keyword evidence="6" id="KW-0067">ATP-binding</keyword>
<keyword evidence="8" id="KW-0472">Membrane</keyword>
<protein>
    <submittedName>
        <fullName evidence="11">Fic/DOC family protein</fullName>
    </submittedName>
</protein>
<dbReference type="InterPro" id="IPR040198">
    <property type="entry name" value="Fido_containing"/>
</dbReference>
<dbReference type="PROSITE" id="PS51459">
    <property type="entry name" value="FIDO"/>
    <property type="match status" value="1"/>
</dbReference>
<feature type="domain" description="Fido" evidence="10">
    <location>
        <begin position="38"/>
        <end position="219"/>
    </location>
</feature>
<evidence type="ECO:0000256" key="9">
    <source>
        <dbReference type="PIRSR" id="PIRSR640198-1"/>
    </source>
</evidence>
<reference evidence="11 12" key="1">
    <citation type="submission" date="2016-10" db="EMBL/GenBank/DDBJ databases">
        <authorList>
            <person name="de Groot N.N."/>
        </authorList>
    </citation>
    <scope>NUCLEOTIDE SEQUENCE [LARGE SCALE GENOMIC DNA]</scope>
    <source>
        <strain evidence="11 12">CGMCC 1.11147</strain>
    </source>
</reference>
<dbReference type="InterPro" id="IPR036597">
    <property type="entry name" value="Fido-like_dom_sf"/>
</dbReference>
<dbReference type="OrthoDB" id="9813719at2"/>
<keyword evidence="2" id="KW-0812">Transmembrane</keyword>
<dbReference type="GO" id="GO:0016020">
    <property type="term" value="C:membrane"/>
    <property type="evidence" value="ECO:0007669"/>
    <property type="project" value="UniProtKB-SubCell"/>
</dbReference>
<sequence length="221" mass="24028">MPGPSWGEDSPQDETRIASNIKVVLRDVVTNAARRESPTIDLAKHWHRDIYRGTSSPPKPSYLGALRGSSDPDLRDYQVHLVSTRGRILASGAPPEQVAAELATFERSMQASVVSLDAAIPVGTSPVDTRQVLGVVELAAVAHGEWVRIHPFANGNGRTARTWANWVAVRYGLPPFVRIKPRPDGLLYGQAAHLSMGAPPATGPDHTLTVQVFLDLLRQRP</sequence>
<evidence type="ECO:0000259" key="10">
    <source>
        <dbReference type="PROSITE" id="PS51459"/>
    </source>
</evidence>
<dbReference type="Pfam" id="PF02661">
    <property type="entry name" value="Fic"/>
    <property type="match status" value="1"/>
</dbReference>
<dbReference type="AlphaFoldDB" id="A0A1H0BLM0"/>
<feature type="active site" evidence="9">
    <location>
        <position position="150"/>
    </location>
</feature>
<dbReference type="Gene3D" id="1.10.3290.10">
    <property type="entry name" value="Fido-like domain"/>
    <property type="match status" value="1"/>
</dbReference>
<evidence type="ECO:0000256" key="8">
    <source>
        <dbReference type="ARBA" id="ARBA00023136"/>
    </source>
</evidence>
<dbReference type="STRING" id="1005944.SAMN05192576_2171"/>
<keyword evidence="7" id="KW-1133">Transmembrane helix</keyword>
<keyword evidence="12" id="KW-1185">Reference proteome</keyword>
<evidence type="ECO:0000256" key="7">
    <source>
        <dbReference type="ARBA" id="ARBA00022989"/>
    </source>
</evidence>
<proteinExistence type="predicted"/>
<evidence type="ECO:0000313" key="12">
    <source>
        <dbReference type="Proteomes" id="UP000199004"/>
    </source>
</evidence>
<name>A0A1H0BLM0_9ACTN</name>
<dbReference type="SUPFAM" id="SSF140931">
    <property type="entry name" value="Fic-like"/>
    <property type="match status" value="1"/>
</dbReference>
<dbReference type="EMBL" id="FNIC01000003">
    <property type="protein sequence ID" value="SDN46502.1"/>
    <property type="molecule type" value="Genomic_DNA"/>
</dbReference>
<keyword evidence="5" id="KW-0802">TPR repeat</keyword>
<comment type="subcellular location">
    <subcellularLocation>
        <location evidence="1">Membrane</location>
        <topology evidence="1">Single-pass membrane protein</topology>
    </subcellularLocation>
</comment>
<organism evidence="11 12">
    <name type="scientific">Nocardioides szechwanensis</name>
    <dbReference type="NCBI Taxonomy" id="1005944"/>
    <lineage>
        <taxon>Bacteria</taxon>
        <taxon>Bacillati</taxon>
        <taxon>Actinomycetota</taxon>
        <taxon>Actinomycetes</taxon>
        <taxon>Propionibacteriales</taxon>
        <taxon>Nocardioidaceae</taxon>
        <taxon>Nocardioides</taxon>
    </lineage>
</organism>
<gene>
    <name evidence="11" type="ORF">SAMN05192576_2171</name>
</gene>
<evidence type="ECO:0000313" key="11">
    <source>
        <dbReference type="EMBL" id="SDN46502.1"/>
    </source>
</evidence>
<evidence type="ECO:0000256" key="3">
    <source>
        <dbReference type="ARBA" id="ARBA00022737"/>
    </source>
</evidence>
<dbReference type="PANTHER" id="PTHR13504:SF34">
    <property type="entry name" value="PROTEIN ADENYLYLTRANSFERASE FICD"/>
    <property type="match status" value="1"/>
</dbReference>